<organism evidence="2 3">
    <name type="scientific">Trifolium medium</name>
    <dbReference type="NCBI Taxonomy" id="97028"/>
    <lineage>
        <taxon>Eukaryota</taxon>
        <taxon>Viridiplantae</taxon>
        <taxon>Streptophyta</taxon>
        <taxon>Embryophyta</taxon>
        <taxon>Tracheophyta</taxon>
        <taxon>Spermatophyta</taxon>
        <taxon>Magnoliopsida</taxon>
        <taxon>eudicotyledons</taxon>
        <taxon>Gunneridae</taxon>
        <taxon>Pentapetalae</taxon>
        <taxon>rosids</taxon>
        <taxon>fabids</taxon>
        <taxon>Fabales</taxon>
        <taxon>Fabaceae</taxon>
        <taxon>Papilionoideae</taxon>
        <taxon>50 kb inversion clade</taxon>
        <taxon>NPAAA clade</taxon>
        <taxon>Hologalegina</taxon>
        <taxon>IRL clade</taxon>
        <taxon>Trifolieae</taxon>
        <taxon>Trifolium</taxon>
    </lineage>
</organism>
<evidence type="ECO:0000313" key="3">
    <source>
        <dbReference type="Proteomes" id="UP000265520"/>
    </source>
</evidence>
<dbReference type="InterPro" id="IPR013909">
    <property type="entry name" value="NuBaID_C"/>
</dbReference>
<dbReference type="Proteomes" id="UP000265520">
    <property type="component" value="Unassembled WGS sequence"/>
</dbReference>
<dbReference type="PANTHER" id="PTHR15835:SF16">
    <property type="entry name" value="F20D23.9 PROTEIN"/>
    <property type="match status" value="1"/>
</dbReference>
<dbReference type="Pfam" id="PF08600">
    <property type="entry name" value="NuBaID_C"/>
    <property type="match status" value="1"/>
</dbReference>
<dbReference type="GO" id="GO:0005634">
    <property type="term" value="C:nucleus"/>
    <property type="evidence" value="ECO:0007669"/>
    <property type="project" value="TreeGrafter"/>
</dbReference>
<sequence>PPKGESNYEAVEFDPIVYHNQYCPWVNGNVAAAGCASSATSTGNDAIALCGLSVLL</sequence>
<keyword evidence="3" id="KW-1185">Reference proteome</keyword>
<dbReference type="PANTHER" id="PTHR15835">
    <property type="entry name" value="NUCLEAR-INTERACTING PARTNER OF ALK"/>
    <property type="match status" value="1"/>
</dbReference>
<evidence type="ECO:0000259" key="1">
    <source>
        <dbReference type="Pfam" id="PF08600"/>
    </source>
</evidence>
<accession>A0A392NQC1</accession>
<protein>
    <submittedName>
        <fullName evidence="2">Zinc ion-binding protein</fullName>
    </submittedName>
</protein>
<evidence type="ECO:0000313" key="2">
    <source>
        <dbReference type="EMBL" id="MCI02077.1"/>
    </source>
</evidence>
<dbReference type="GO" id="GO:0008270">
    <property type="term" value="F:zinc ion binding"/>
    <property type="evidence" value="ECO:0007669"/>
    <property type="project" value="InterPro"/>
</dbReference>
<dbReference type="EMBL" id="LXQA010048035">
    <property type="protein sequence ID" value="MCI02077.1"/>
    <property type="molecule type" value="Genomic_DNA"/>
</dbReference>
<dbReference type="AlphaFoldDB" id="A0A392NQC1"/>
<feature type="non-terminal residue" evidence="2">
    <location>
        <position position="1"/>
    </location>
</feature>
<feature type="domain" description="NuBaID C-terminal" evidence="1">
    <location>
        <begin position="11"/>
        <end position="37"/>
    </location>
</feature>
<comment type="caution">
    <text evidence="2">The sequence shown here is derived from an EMBL/GenBank/DDBJ whole genome shotgun (WGS) entry which is preliminary data.</text>
</comment>
<name>A0A392NQC1_9FABA</name>
<reference evidence="2 3" key="1">
    <citation type="journal article" date="2018" name="Front. Plant Sci.">
        <title>Red Clover (Trifolium pratense) and Zigzag Clover (T. medium) - A Picture of Genomic Similarities and Differences.</title>
        <authorList>
            <person name="Dluhosova J."/>
            <person name="Istvanek J."/>
            <person name="Nedelnik J."/>
            <person name="Repkova J."/>
        </authorList>
    </citation>
    <scope>NUCLEOTIDE SEQUENCE [LARGE SCALE GENOMIC DNA]</scope>
    <source>
        <strain evidence="3">cv. 10/8</strain>
        <tissue evidence="2">Leaf</tissue>
    </source>
</reference>
<proteinExistence type="predicted"/>